<proteinExistence type="predicted"/>
<feature type="transmembrane region" description="Helical" evidence="1">
    <location>
        <begin position="43"/>
        <end position="66"/>
    </location>
</feature>
<dbReference type="EMBL" id="RBPL01000025">
    <property type="protein sequence ID" value="RMO01490.1"/>
    <property type="molecule type" value="Genomic_DNA"/>
</dbReference>
<feature type="transmembrane region" description="Helical" evidence="1">
    <location>
        <begin position="6"/>
        <end position="23"/>
    </location>
</feature>
<gene>
    <name evidence="2" type="ORF">ALQ49_00812</name>
</gene>
<evidence type="ECO:0000313" key="3">
    <source>
        <dbReference type="Proteomes" id="UP000278062"/>
    </source>
</evidence>
<sequence>MYKLLVKIPFFGIVLKIFNSYAYDGDFRADDRFASPYCWLKAYFFPFLFSISMASLMMPSVINQFLPVFMQMAYKVEAVPGDISTSIFPSLLGFGIGVYALVFALEKRLVQDLQETFKKTDSASSGQGSALLLNTEMALPLVVIALTLVVAVLQKALVVSVLLNFLAWFSLWLSIYFTVELINTLFMMGEAHLSQSLKRDN</sequence>
<dbReference type="RefSeq" id="WP_074842612.1">
    <property type="nucleotide sequence ID" value="NZ_RBPB01000225.1"/>
</dbReference>
<feature type="transmembrane region" description="Helical" evidence="1">
    <location>
        <begin position="131"/>
        <end position="153"/>
    </location>
</feature>
<keyword evidence="1" id="KW-1133">Transmembrane helix</keyword>
<feature type="transmembrane region" description="Helical" evidence="1">
    <location>
        <begin position="165"/>
        <end position="189"/>
    </location>
</feature>
<feature type="transmembrane region" description="Helical" evidence="1">
    <location>
        <begin position="86"/>
        <end position="105"/>
    </location>
</feature>
<dbReference type="Proteomes" id="UP000278062">
    <property type="component" value="Unassembled WGS sequence"/>
</dbReference>
<evidence type="ECO:0000256" key="1">
    <source>
        <dbReference type="SAM" id="Phobius"/>
    </source>
</evidence>
<keyword evidence="1" id="KW-0812">Transmembrane</keyword>
<keyword evidence="1" id="KW-0472">Membrane</keyword>
<evidence type="ECO:0000313" key="2">
    <source>
        <dbReference type="EMBL" id="RMO01490.1"/>
    </source>
</evidence>
<organism evidence="2 3">
    <name type="scientific">Pseudomonas syringae pv. apii</name>
    <dbReference type="NCBI Taxonomy" id="81036"/>
    <lineage>
        <taxon>Bacteria</taxon>
        <taxon>Pseudomonadati</taxon>
        <taxon>Pseudomonadota</taxon>
        <taxon>Gammaproteobacteria</taxon>
        <taxon>Pseudomonadales</taxon>
        <taxon>Pseudomonadaceae</taxon>
        <taxon>Pseudomonas</taxon>
    </lineage>
</organism>
<dbReference type="AlphaFoldDB" id="A0A3M3RYG9"/>
<name>A0A3M3RYG9_9PSED</name>
<accession>A0A3M3RYG9</accession>
<protein>
    <submittedName>
        <fullName evidence="2">Uncharacterized protein</fullName>
    </submittedName>
</protein>
<reference evidence="2 3" key="1">
    <citation type="submission" date="2018-08" db="EMBL/GenBank/DDBJ databases">
        <title>Recombination of ecologically and evolutionarily significant loci maintains genetic cohesion in the Pseudomonas syringae species complex.</title>
        <authorList>
            <person name="Dillon M."/>
            <person name="Thakur S."/>
            <person name="Almeida R.N.D."/>
            <person name="Weir B.S."/>
            <person name="Guttman D.S."/>
        </authorList>
    </citation>
    <scope>NUCLEOTIDE SEQUENCE [LARGE SCALE GENOMIC DNA]</scope>
    <source>
        <strain evidence="2 3">1089_5</strain>
    </source>
</reference>
<comment type="caution">
    <text evidence="2">The sequence shown here is derived from an EMBL/GenBank/DDBJ whole genome shotgun (WGS) entry which is preliminary data.</text>
</comment>